<evidence type="ECO:0000313" key="3">
    <source>
        <dbReference type="Proteomes" id="UP000198784"/>
    </source>
</evidence>
<feature type="signal peptide" evidence="1">
    <location>
        <begin position="1"/>
        <end position="23"/>
    </location>
</feature>
<dbReference type="InterPro" id="IPR029045">
    <property type="entry name" value="ClpP/crotonase-like_dom_sf"/>
</dbReference>
<accession>A0A1I5VEK6</accession>
<organism evidence="2 3">
    <name type="scientific">Pseudomonas borbori</name>
    <dbReference type="NCBI Taxonomy" id="289003"/>
    <lineage>
        <taxon>Bacteria</taxon>
        <taxon>Pseudomonadati</taxon>
        <taxon>Pseudomonadota</taxon>
        <taxon>Gammaproteobacteria</taxon>
        <taxon>Pseudomonadales</taxon>
        <taxon>Pseudomonadaceae</taxon>
        <taxon>Pseudomonas</taxon>
    </lineage>
</organism>
<evidence type="ECO:0000256" key="1">
    <source>
        <dbReference type="SAM" id="SignalP"/>
    </source>
</evidence>
<evidence type="ECO:0000313" key="2">
    <source>
        <dbReference type="EMBL" id="SFQ05812.1"/>
    </source>
</evidence>
<dbReference type="OrthoDB" id="6987066at2"/>
<dbReference type="Proteomes" id="UP000198784">
    <property type="component" value="Unassembled WGS sequence"/>
</dbReference>
<feature type="chain" id="PRO_5011442162" description="Periplasmic protein-like protein" evidence="1">
    <location>
        <begin position="24"/>
        <end position="190"/>
    </location>
</feature>
<reference evidence="3" key="1">
    <citation type="submission" date="2016-10" db="EMBL/GenBank/DDBJ databases">
        <authorList>
            <person name="Varghese N."/>
            <person name="Submissions S."/>
        </authorList>
    </citation>
    <scope>NUCLEOTIDE SEQUENCE [LARGE SCALE GENOMIC DNA]</scope>
    <source>
        <strain evidence="3">DSM 17834</strain>
    </source>
</reference>
<protein>
    <recommendedName>
        <fullName evidence="4">Periplasmic protein-like protein</fullName>
    </recommendedName>
</protein>
<dbReference type="RefSeq" id="WP_090504190.1">
    <property type="nucleotide sequence ID" value="NZ_FOWX01000030.1"/>
</dbReference>
<dbReference type="AlphaFoldDB" id="A0A1I5VEK6"/>
<gene>
    <name evidence="2" type="ORF">SAMN05216190_13045</name>
</gene>
<dbReference type="STRING" id="289003.SAMN05216190_13045"/>
<sequence>MRTPLLPISLLCLAVLCPAASQARVEVEAAQQQRLGPVLAARISEDIAPGDYEALLKGLRANPGKFARKVVLLNSIGGSAPEAMRIGRLLRETGFDVLVPTDGVCQGSCIYLLAAGHKKTVSGHVGLHRPYFPSGDSAQAQAAHQGQRYDPAAYLREMNIPTRLADEMQRIAPHRMRVLSAQELAGYGLE</sequence>
<dbReference type="Gene3D" id="3.90.226.10">
    <property type="entry name" value="2-enoyl-CoA Hydratase, Chain A, domain 1"/>
    <property type="match status" value="1"/>
</dbReference>
<keyword evidence="1" id="KW-0732">Signal</keyword>
<dbReference type="SUPFAM" id="SSF52096">
    <property type="entry name" value="ClpP/crotonase"/>
    <property type="match status" value="1"/>
</dbReference>
<keyword evidence="3" id="KW-1185">Reference proteome</keyword>
<name>A0A1I5VEK6_9PSED</name>
<evidence type="ECO:0008006" key="4">
    <source>
        <dbReference type="Google" id="ProtNLM"/>
    </source>
</evidence>
<dbReference type="EMBL" id="FOWX01000030">
    <property type="protein sequence ID" value="SFQ05812.1"/>
    <property type="molecule type" value="Genomic_DNA"/>
</dbReference>
<proteinExistence type="predicted"/>